<keyword evidence="2" id="KW-0732">Signal</keyword>
<reference evidence="4" key="1">
    <citation type="submission" date="2022-11" db="EMBL/GenBank/DDBJ databases">
        <title>Centuries of genome instability and evolution in soft-shell clam transmissible cancer (bioRxiv).</title>
        <authorList>
            <person name="Hart S.F.M."/>
            <person name="Yonemitsu M.A."/>
            <person name="Giersch R.M."/>
            <person name="Beal B.F."/>
            <person name="Arriagada G."/>
            <person name="Davis B.W."/>
            <person name="Ostrander E.A."/>
            <person name="Goff S.P."/>
            <person name="Metzger M.J."/>
        </authorList>
    </citation>
    <scope>NUCLEOTIDE SEQUENCE</scope>
    <source>
        <strain evidence="4">MELC-2E11</strain>
        <tissue evidence="4">Siphon/mantle</tissue>
    </source>
</reference>
<feature type="domain" description="GATOR1 complex protein NPRL3 C-terminal HTH" evidence="3">
    <location>
        <begin position="448"/>
        <end position="508"/>
    </location>
</feature>
<organism evidence="4 5">
    <name type="scientific">Mya arenaria</name>
    <name type="common">Soft-shell clam</name>
    <dbReference type="NCBI Taxonomy" id="6604"/>
    <lineage>
        <taxon>Eukaryota</taxon>
        <taxon>Metazoa</taxon>
        <taxon>Spiralia</taxon>
        <taxon>Lophotrochozoa</taxon>
        <taxon>Mollusca</taxon>
        <taxon>Bivalvia</taxon>
        <taxon>Autobranchia</taxon>
        <taxon>Heteroconchia</taxon>
        <taxon>Euheterodonta</taxon>
        <taxon>Imparidentia</taxon>
        <taxon>Neoheterodontei</taxon>
        <taxon>Myida</taxon>
        <taxon>Myoidea</taxon>
        <taxon>Myidae</taxon>
        <taxon>Mya</taxon>
    </lineage>
</organism>
<sequence>MTFDPKMSDKTDQNELLSILFVTSGTRGDRLLFKYPLDTQFRKASGKGRPKNPYAVQVSEDFKGLKLSDVTLANFLGVKSVLCGQKFNDLRFVGFPLLLEEGPDKSGAGNKSGHKILSFNIMFVLQASFGPWVVSCYQDLAQQITVALRHEERRCQYLSTQAKVMTTVHDEGLAHFYVNNWIEVNFCLPYKLHYLQAGYKPSKKEALLDSLPIDCTPALARLIQVASPVRSLQTLALEADLSLFQVFQLVCHLVYWAKAVIIYPLCETNIYALSPNANTHVLSKLVDEFTQQFPGRSLPVQLAEFSFPTTLRETQTAIRMPGSTDLMVQIVIWMLQHHLLIQLHTYIFFVPPVKARGRKGWAEEAPRIPELQDRSVIEGGLQRSPSFSDAASVTSDESITLSTPGMLVAQMSKSPSTEFTVDGSTSLLSEESKAYWLMQESVFSDLSMEEKDCILKVPAAKNLDDLRMFARLFPYFCGKSHIEEVMYFENLRRSQLITLIEKFKEVLILCTYKDPVS</sequence>
<dbReference type="PANTHER" id="PTHR13153">
    <property type="entry name" value="CGTHBA PROTEIN -14 GENE PROTEIN"/>
    <property type="match status" value="1"/>
</dbReference>
<evidence type="ECO:0000259" key="3">
    <source>
        <dbReference type="Pfam" id="PF24064"/>
    </source>
</evidence>
<keyword evidence="5" id="KW-1185">Reference proteome</keyword>
<dbReference type="Pfam" id="PF03666">
    <property type="entry name" value="NPR3"/>
    <property type="match status" value="1"/>
</dbReference>
<evidence type="ECO:0000256" key="1">
    <source>
        <dbReference type="ARBA" id="ARBA00010546"/>
    </source>
</evidence>
<comment type="subcellular location">
    <subcellularLocation>
        <location evidence="2">Lysosome</location>
    </subcellularLocation>
</comment>
<evidence type="ECO:0000313" key="5">
    <source>
        <dbReference type="Proteomes" id="UP001164746"/>
    </source>
</evidence>
<keyword evidence="2" id="KW-0458">Lysosome</keyword>
<proteinExistence type="inferred from homology"/>
<name>A0ABY7DKL5_MYAAR</name>
<dbReference type="InterPro" id="IPR056603">
    <property type="entry name" value="HTH_NPRL3"/>
</dbReference>
<accession>A0ABY7DKL5</accession>
<dbReference type="Proteomes" id="UP001164746">
    <property type="component" value="Chromosome 2"/>
</dbReference>
<protein>
    <recommendedName>
        <fullName evidence="2">GATOR complex protein NPRL3</fullName>
    </recommendedName>
    <alternativeName>
        <fullName evidence="2">Nitrogen permease regulator 3-like protein</fullName>
    </alternativeName>
</protein>
<gene>
    <name evidence="4" type="ORF">MAR_030123</name>
</gene>
<dbReference type="Pfam" id="PF24064">
    <property type="entry name" value="HTH_NPRL3"/>
    <property type="match status" value="1"/>
</dbReference>
<dbReference type="EMBL" id="CP111013">
    <property type="protein sequence ID" value="WAQ97433.1"/>
    <property type="molecule type" value="Genomic_DNA"/>
</dbReference>
<comment type="similarity">
    <text evidence="1 2">Belongs to the NPR3 family.</text>
</comment>
<evidence type="ECO:0000313" key="4">
    <source>
        <dbReference type="EMBL" id="WAQ97433.1"/>
    </source>
</evidence>
<dbReference type="InterPro" id="IPR005365">
    <property type="entry name" value="Npr3"/>
</dbReference>
<comment type="function">
    <text evidence="2">As a component of the GATOR1 complex functions as an inhibitor of the amino acid-sensing branch of the TORC1 pathway.</text>
</comment>
<evidence type="ECO:0000256" key="2">
    <source>
        <dbReference type="RuleBase" id="RU368069"/>
    </source>
</evidence>
<dbReference type="PANTHER" id="PTHR13153:SF5">
    <property type="entry name" value="GATOR COMPLEX PROTEIN NPRL3"/>
    <property type="match status" value="1"/>
</dbReference>